<feature type="region of interest" description="Disordered" evidence="1">
    <location>
        <begin position="85"/>
        <end position="118"/>
    </location>
</feature>
<accession>A0A378ZYL9</accession>
<dbReference type="RefSeq" id="WP_019964047.1">
    <property type="nucleotide sequence ID" value="NZ_UGSK01000001.1"/>
</dbReference>
<sequence length="118" mass="13768">MAKDYSRASMSRLVKDCTSARNSRRGYLEHPSTAEIFRRLPIDLRLWYAKIMYEISDPLALRGGPINAREDDYFELWRAKRDRYHPETHPNYRPDNRKRDEDDDDEGDGGSPVSPPGP</sequence>
<protein>
    <submittedName>
        <fullName evidence="2">Uncharacterized protein</fullName>
    </submittedName>
</protein>
<evidence type="ECO:0000313" key="2">
    <source>
        <dbReference type="EMBL" id="SUB01920.1"/>
    </source>
</evidence>
<dbReference type="OrthoDB" id="7874159at2"/>
<evidence type="ECO:0000313" key="3">
    <source>
        <dbReference type="Proteomes" id="UP000255000"/>
    </source>
</evidence>
<dbReference type="EMBL" id="UGSK01000001">
    <property type="protein sequence ID" value="SUB01920.1"/>
    <property type="molecule type" value="Genomic_DNA"/>
</dbReference>
<dbReference type="Proteomes" id="UP000255000">
    <property type="component" value="Unassembled WGS sequence"/>
</dbReference>
<dbReference type="AlphaFoldDB" id="A0A378ZYL9"/>
<evidence type="ECO:0000256" key="1">
    <source>
        <dbReference type="SAM" id="MobiDB-lite"/>
    </source>
</evidence>
<organism evidence="2 3">
    <name type="scientific">Pannonibacter phragmitetus</name>
    <dbReference type="NCBI Taxonomy" id="121719"/>
    <lineage>
        <taxon>Bacteria</taxon>
        <taxon>Pseudomonadati</taxon>
        <taxon>Pseudomonadota</taxon>
        <taxon>Alphaproteobacteria</taxon>
        <taxon>Hyphomicrobiales</taxon>
        <taxon>Stappiaceae</taxon>
        <taxon>Pannonibacter</taxon>
    </lineage>
</organism>
<gene>
    <name evidence="2" type="ORF">NCTC13350_02868</name>
</gene>
<reference evidence="2 3" key="1">
    <citation type="submission" date="2018-06" db="EMBL/GenBank/DDBJ databases">
        <authorList>
            <consortium name="Pathogen Informatics"/>
            <person name="Doyle S."/>
        </authorList>
    </citation>
    <scope>NUCLEOTIDE SEQUENCE [LARGE SCALE GENOMIC DNA]</scope>
    <source>
        <strain evidence="2 3">NCTC13350</strain>
    </source>
</reference>
<name>A0A378ZYL9_9HYPH</name>
<feature type="compositionally biased region" description="Basic and acidic residues" evidence="1">
    <location>
        <begin position="85"/>
        <end position="100"/>
    </location>
</feature>
<proteinExistence type="predicted"/>